<dbReference type="AlphaFoldDB" id="A0A834MI00"/>
<accession>A0A834MI00</accession>
<evidence type="ECO:0000256" key="1">
    <source>
        <dbReference type="SAM" id="MobiDB-lite"/>
    </source>
</evidence>
<feature type="compositionally biased region" description="Basic and acidic residues" evidence="1">
    <location>
        <begin position="1"/>
        <end position="14"/>
    </location>
</feature>
<evidence type="ECO:0000313" key="3">
    <source>
        <dbReference type="Proteomes" id="UP000625711"/>
    </source>
</evidence>
<evidence type="ECO:0000313" key="2">
    <source>
        <dbReference type="EMBL" id="KAF7278909.1"/>
    </source>
</evidence>
<gene>
    <name evidence="2" type="ORF">GWI33_007856</name>
</gene>
<dbReference type="EMBL" id="JAACXV010000382">
    <property type="protein sequence ID" value="KAF7278909.1"/>
    <property type="molecule type" value="Genomic_DNA"/>
</dbReference>
<organism evidence="2 3">
    <name type="scientific">Rhynchophorus ferrugineus</name>
    <name type="common">Red palm weevil</name>
    <name type="synonym">Curculio ferrugineus</name>
    <dbReference type="NCBI Taxonomy" id="354439"/>
    <lineage>
        <taxon>Eukaryota</taxon>
        <taxon>Metazoa</taxon>
        <taxon>Ecdysozoa</taxon>
        <taxon>Arthropoda</taxon>
        <taxon>Hexapoda</taxon>
        <taxon>Insecta</taxon>
        <taxon>Pterygota</taxon>
        <taxon>Neoptera</taxon>
        <taxon>Endopterygota</taxon>
        <taxon>Coleoptera</taxon>
        <taxon>Polyphaga</taxon>
        <taxon>Cucujiformia</taxon>
        <taxon>Curculionidae</taxon>
        <taxon>Dryophthorinae</taxon>
        <taxon>Rhynchophorus</taxon>
    </lineage>
</organism>
<sequence>MLSWKREKSSRDRTVPTVGCKFDPSRSRPDEEVVRPFCNGAEDLNPCGIVDLRATGRFGYRPPANGCAGSEDVRVGSWSSSPRRRFTPSAIRDSPAPSARQHRHTDEAKYASRQSIYKLTREIRS</sequence>
<keyword evidence="3" id="KW-1185">Reference proteome</keyword>
<reference evidence="2" key="1">
    <citation type="submission" date="2020-08" db="EMBL/GenBank/DDBJ databases">
        <title>Genome sequencing and assembly of the red palm weevil Rhynchophorus ferrugineus.</title>
        <authorList>
            <person name="Dias G.B."/>
            <person name="Bergman C.M."/>
            <person name="Manee M."/>
        </authorList>
    </citation>
    <scope>NUCLEOTIDE SEQUENCE</scope>
    <source>
        <strain evidence="2">AA-2017</strain>
        <tissue evidence="2">Whole larva</tissue>
    </source>
</reference>
<name>A0A834MI00_RHYFE</name>
<proteinExistence type="predicted"/>
<comment type="caution">
    <text evidence="2">The sequence shown here is derived from an EMBL/GenBank/DDBJ whole genome shotgun (WGS) entry which is preliminary data.</text>
</comment>
<feature type="region of interest" description="Disordered" evidence="1">
    <location>
        <begin position="71"/>
        <end position="113"/>
    </location>
</feature>
<dbReference type="Proteomes" id="UP000625711">
    <property type="component" value="Unassembled WGS sequence"/>
</dbReference>
<protein>
    <submittedName>
        <fullName evidence="2">Uncharacterized protein</fullName>
    </submittedName>
</protein>
<feature type="region of interest" description="Disordered" evidence="1">
    <location>
        <begin position="1"/>
        <end position="31"/>
    </location>
</feature>